<keyword evidence="4 5" id="KW-0472">Membrane</keyword>
<dbReference type="Proteomes" id="UP000186917">
    <property type="component" value="Unassembled WGS sequence"/>
</dbReference>
<gene>
    <name evidence="7" type="ORF">SAMN05421788_106142</name>
</gene>
<organism evidence="7 8">
    <name type="scientific">Filimonas lacunae</name>
    <dbReference type="NCBI Taxonomy" id="477680"/>
    <lineage>
        <taxon>Bacteria</taxon>
        <taxon>Pseudomonadati</taxon>
        <taxon>Bacteroidota</taxon>
        <taxon>Chitinophagia</taxon>
        <taxon>Chitinophagales</taxon>
        <taxon>Chitinophagaceae</taxon>
        <taxon>Filimonas</taxon>
    </lineage>
</organism>
<keyword evidence="8" id="KW-1185">Reference proteome</keyword>
<proteinExistence type="predicted"/>
<evidence type="ECO:0000313" key="7">
    <source>
        <dbReference type="EMBL" id="SIT24544.1"/>
    </source>
</evidence>
<dbReference type="GO" id="GO:0016020">
    <property type="term" value="C:membrane"/>
    <property type="evidence" value="ECO:0007669"/>
    <property type="project" value="UniProtKB-SubCell"/>
</dbReference>
<feature type="transmembrane region" description="Helical" evidence="5">
    <location>
        <begin position="25"/>
        <end position="48"/>
    </location>
</feature>
<dbReference type="EMBL" id="FTOR01000006">
    <property type="protein sequence ID" value="SIT24544.1"/>
    <property type="molecule type" value="Genomic_DNA"/>
</dbReference>
<feature type="transmembrane region" description="Helical" evidence="5">
    <location>
        <begin position="60"/>
        <end position="78"/>
    </location>
</feature>
<feature type="domain" description="RDD" evidence="6">
    <location>
        <begin position="19"/>
        <end position="148"/>
    </location>
</feature>
<evidence type="ECO:0000256" key="2">
    <source>
        <dbReference type="ARBA" id="ARBA00022692"/>
    </source>
</evidence>
<dbReference type="AlphaFoldDB" id="A0A173MER0"/>
<keyword evidence="3 5" id="KW-1133">Transmembrane helix</keyword>
<evidence type="ECO:0000256" key="1">
    <source>
        <dbReference type="ARBA" id="ARBA00004141"/>
    </source>
</evidence>
<comment type="subcellular location">
    <subcellularLocation>
        <location evidence="1">Membrane</location>
        <topology evidence="1">Multi-pass membrane protein</topology>
    </subcellularLocation>
</comment>
<keyword evidence="2 5" id="KW-0812">Transmembrane</keyword>
<dbReference type="InterPro" id="IPR010432">
    <property type="entry name" value="RDD"/>
</dbReference>
<evidence type="ECO:0000259" key="6">
    <source>
        <dbReference type="Pfam" id="PF06271"/>
    </source>
</evidence>
<evidence type="ECO:0000256" key="5">
    <source>
        <dbReference type="SAM" id="Phobius"/>
    </source>
</evidence>
<dbReference type="Pfam" id="PF06271">
    <property type="entry name" value="RDD"/>
    <property type="match status" value="1"/>
</dbReference>
<dbReference type="KEGG" id="fln:FLA_2089"/>
<dbReference type="STRING" id="477680.SAMN05421788_106142"/>
<reference evidence="8" key="1">
    <citation type="submission" date="2017-01" db="EMBL/GenBank/DDBJ databases">
        <authorList>
            <person name="Varghese N."/>
            <person name="Submissions S."/>
        </authorList>
    </citation>
    <scope>NUCLEOTIDE SEQUENCE [LARGE SCALE GENOMIC DNA]</scope>
    <source>
        <strain evidence="8">DSM 21054</strain>
    </source>
</reference>
<dbReference type="OrthoDB" id="9814143at2"/>
<sequence>MQKITVPTAFNIELEFETAELLNRFWALLFDFFVMGAYVLAVIIIPLSNASERGETFKDSLTVLQILLFIPVLTYSLLCEVFLNGQTLGKKVARIKVISETGGKPQLHQFFIRWLTRWITYAFPFTIVDLVSYLSTKKNQRLGDVAAGTMVIKTSLSSSLSTTVFQEVADNYQPRYQSALQLSDRDMNTIKTALVNYRIGKASLQRIDRIADTIRTALHIQEYEDNIYFLETLLRDYNHLSNQS</sequence>
<evidence type="ECO:0000256" key="4">
    <source>
        <dbReference type="ARBA" id="ARBA00023136"/>
    </source>
</evidence>
<evidence type="ECO:0000256" key="3">
    <source>
        <dbReference type="ARBA" id="ARBA00022989"/>
    </source>
</evidence>
<accession>A0A173MER0</accession>
<protein>
    <submittedName>
        <fullName evidence="7">Uncharacterized membrane protein YckC, RDD family</fullName>
    </submittedName>
</protein>
<name>A0A173MER0_9BACT</name>
<dbReference type="RefSeq" id="WP_076380353.1">
    <property type="nucleotide sequence ID" value="NZ_AP017422.1"/>
</dbReference>
<dbReference type="PANTHER" id="PTHR38480">
    <property type="entry name" value="SLR0254 PROTEIN"/>
    <property type="match status" value="1"/>
</dbReference>
<evidence type="ECO:0000313" key="8">
    <source>
        <dbReference type="Proteomes" id="UP000186917"/>
    </source>
</evidence>
<dbReference type="PANTHER" id="PTHR38480:SF1">
    <property type="entry name" value="SLR0254 PROTEIN"/>
    <property type="match status" value="1"/>
</dbReference>